<name>A0ABR3QBR7_9TREE</name>
<dbReference type="SUPFAM" id="SSF52833">
    <property type="entry name" value="Thioredoxin-like"/>
    <property type="match status" value="1"/>
</dbReference>
<evidence type="ECO:0000256" key="1">
    <source>
        <dbReference type="ARBA" id="ARBA00010996"/>
    </source>
</evidence>
<dbReference type="PROSITE" id="PS51352">
    <property type="entry name" value="THIOREDOXIN_2"/>
    <property type="match status" value="1"/>
</dbReference>
<dbReference type="RefSeq" id="XP_069212103.1">
    <property type="nucleotide sequence ID" value="XM_069351717.1"/>
</dbReference>
<feature type="region of interest" description="Disordered" evidence="3">
    <location>
        <begin position="118"/>
        <end position="139"/>
    </location>
</feature>
<dbReference type="EMBL" id="JBBXJM010000002">
    <property type="protein sequence ID" value="KAL1412159.1"/>
    <property type="molecule type" value="Genomic_DNA"/>
</dbReference>
<evidence type="ECO:0000313" key="6">
    <source>
        <dbReference type="EMBL" id="KAL1412159.1"/>
    </source>
</evidence>
<dbReference type="Pfam" id="PF02630">
    <property type="entry name" value="SCO1-SenC"/>
    <property type="match status" value="1"/>
</dbReference>
<evidence type="ECO:0000256" key="4">
    <source>
        <dbReference type="SAM" id="Phobius"/>
    </source>
</evidence>
<reference evidence="6 7" key="1">
    <citation type="submission" date="2023-08" db="EMBL/GenBank/DDBJ databases">
        <title>Annotated Genome Sequence of Vanrija albida AlHP1.</title>
        <authorList>
            <person name="Herzog R."/>
        </authorList>
    </citation>
    <scope>NUCLEOTIDE SEQUENCE [LARGE SCALE GENOMIC DNA]</scope>
    <source>
        <strain evidence="6 7">AlHP1</strain>
    </source>
</reference>
<dbReference type="InterPro" id="IPR003782">
    <property type="entry name" value="SCO1/SenC"/>
</dbReference>
<organism evidence="6 7">
    <name type="scientific">Vanrija albida</name>
    <dbReference type="NCBI Taxonomy" id="181172"/>
    <lineage>
        <taxon>Eukaryota</taxon>
        <taxon>Fungi</taxon>
        <taxon>Dikarya</taxon>
        <taxon>Basidiomycota</taxon>
        <taxon>Agaricomycotina</taxon>
        <taxon>Tremellomycetes</taxon>
        <taxon>Trichosporonales</taxon>
        <taxon>Trichosporonaceae</taxon>
        <taxon>Vanrija</taxon>
    </lineage>
</organism>
<dbReference type="PANTHER" id="PTHR12151:SF5">
    <property type="entry name" value="AT19154P"/>
    <property type="match status" value="1"/>
</dbReference>
<evidence type="ECO:0000256" key="3">
    <source>
        <dbReference type="SAM" id="MobiDB-lite"/>
    </source>
</evidence>
<evidence type="ECO:0000256" key="2">
    <source>
        <dbReference type="ARBA" id="ARBA00023008"/>
    </source>
</evidence>
<dbReference type="InterPro" id="IPR036249">
    <property type="entry name" value="Thioredoxin-like_sf"/>
</dbReference>
<keyword evidence="7" id="KW-1185">Reference proteome</keyword>
<dbReference type="GeneID" id="95984209"/>
<dbReference type="Gene3D" id="3.40.30.10">
    <property type="entry name" value="Glutaredoxin"/>
    <property type="match status" value="1"/>
</dbReference>
<gene>
    <name evidence="6" type="primary">SCO1</name>
    <name evidence="6" type="ORF">Q8F55_003166</name>
</gene>
<feature type="transmembrane region" description="Helical" evidence="4">
    <location>
        <begin position="84"/>
        <end position="103"/>
    </location>
</feature>
<evidence type="ECO:0000259" key="5">
    <source>
        <dbReference type="PROSITE" id="PS51352"/>
    </source>
</evidence>
<feature type="domain" description="Thioredoxin" evidence="5">
    <location>
        <begin position="123"/>
        <end position="288"/>
    </location>
</feature>
<keyword evidence="4" id="KW-1133">Transmembrane helix</keyword>
<dbReference type="Proteomes" id="UP001565368">
    <property type="component" value="Unassembled WGS sequence"/>
</dbReference>
<dbReference type="PANTHER" id="PTHR12151">
    <property type="entry name" value="ELECTRON TRANSPORT PROTIN SCO1/SENC FAMILY MEMBER"/>
    <property type="match status" value="1"/>
</dbReference>
<keyword evidence="4" id="KW-0812">Transmembrane</keyword>
<keyword evidence="4" id="KW-0472">Membrane</keyword>
<comment type="similarity">
    <text evidence="1">Belongs to the SCO1/2 family.</text>
</comment>
<sequence>MSLRTSLLRASRAIEAPLMARGVARPAYAARAAAPVASSSRLGLRMYSDEKKPAAPTPAGPSGQMDEDVKASARTKNAEAVGPFTFKAAALFIVTGVGLYVYFTNEKEKVQKRRQEELANKSVGRPQIGGPFQLTSHDGQPFSEQDLRGKWTLIYFGFTNCPDICPEELDKMSEVVSAVDKIKGPIVTPVFVSVDPARDSVEAVKHYVSEFHPRLVGLTGDYDAVKRVCKSYRVYFSTPPDAKATDDYLVDHSIFFYLMDPLGQFVDAFGKNTTADEVRTKTLEAIGKWEAAGGNKGAGLE</sequence>
<keyword evidence="2" id="KW-0186">Copper</keyword>
<protein>
    <submittedName>
        <fullName evidence="6">Cu-binding protein</fullName>
    </submittedName>
</protein>
<feature type="region of interest" description="Disordered" evidence="3">
    <location>
        <begin position="50"/>
        <end position="71"/>
    </location>
</feature>
<accession>A0ABR3QBR7</accession>
<evidence type="ECO:0000313" key="7">
    <source>
        <dbReference type="Proteomes" id="UP001565368"/>
    </source>
</evidence>
<comment type="caution">
    <text evidence="6">The sequence shown here is derived from an EMBL/GenBank/DDBJ whole genome shotgun (WGS) entry which is preliminary data.</text>
</comment>
<dbReference type="InterPro" id="IPR013766">
    <property type="entry name" value="Thioredoxin_domain"/>
</dbReference>
<dbReference type="CDD" id="cd02968">
    <property type="entry name" value="SCO"/>
    <property type="match status" value="1"/>
</dbReference>
<proteinExistence type="inferred from homology"/>